<dbReference type="PANTHER" id="PTHR32089:SF112">
    <property type="entry name" value="LYSOZYME-LIKE PROTEIN-RELATED"/>
    <property type="match status" value="1"/>
</dbReference>
<gene>
    <name evidence="10" type="ORF">H9649_08640</name>
</gene>
<evidence type="ECO:0000256" key="7">
    <source>
        <dbReference type="SAM" id="Phobius"/>
    </source>
</evidence>
<organism evidence="10 11">
    <name type="scientific">Sporosarcina quadrami</name>
    <dbReference type="NCBI Taxonomy" id="2762234"/>
    <lineage>
        <taxon>Bacteria</taxon>
        <taxon>Bacillati</taxon>
        <taxon>Bacillota</taxon>
        <taxon>Bacilli</taxon>
        <taxon>Bacillales</taxon>
        <taxon>Caryophanaceae</taxon>
        <taxon>Sporosarcina</taxon>
    </lineage>
</organism>
<dbReference type="Pfam" id="PF00672">
    <property type="entry name" value="HAMP"/>
    <property type="match status" value="1"/>
</dbReference>
<evidence type="ECO:0000259" key="9">
    <source>
        <dbReference type="PROSITE" id="PS50885"/>
    </source>
</evidence>
<evidence type="ECO:0000256" key="5">
    <source>
        <dbReference type="ARBA" id="ARBA00029447"/>
    </source>
</evidence>
<feature type="transmembrane region" description="Helical" evidence="7">
    <location>
        <begin position="49"/>
        <end position="70"/>
    </location>
</feature>
<evidence type="ECO:0000256" key="6">
    <source>
        <dbReference type="PROSITE-ProRule" id="PRU00284"/>
    </source>
</evidence>
<evidence type="ECO:0000256" key="3">
    <source>
        <dbReference type="ARBA" id="ARBA00023136"/>
    </source>
</evidence>
<feature type="domain" description="HAMP" evidence="9">
    <location>
        <begin position="68"/>
        <end position="121"/>
    </location>
</feature>
<keyword evidence="2" id="KW-1003">Cell membrane</keyword>
<dbReference type="Gene3D" id="1.10.287.950">
    <property type="entry name" value="Methyl-accepting chemotaxis protein"/>
    <property type="match status" value="1"/>
</dbReference>
<reference evidence="10 11" key="1">
    <citation type="submission" date="2020-08" db="EMBL/GenBank/DDBJ databases">
        <title>A Genomic Blueprint of the Chicken Gut Microbiome.</title>
        <authorList>
            <person name="Gilroy R."/>
            <person name="Ravi A."/>
            <person name="Getino M."/>
            <person name="Pursley I."/>
            <person name="Horton D.L."/>
            <person name="Alikhan N.-F."/>
            <person name="Baker D."/>
            <person name="Gharbi K."/>
            <person name="Hall N."/>
            <person name="Watson M."/>
            <person name="Adriaenssens E.M."/>
            <person name="Foster-Nyarko E."/>
            <person name="Jarju S."/>
            <person name="Secka A."/>
            <person name="Antonio M."/>
            <person name="Oren A."/>
            <person name="Chaudhuri R."/>
            <person name="La Ragione R.M."/>
            <person name="Hildebrand F."/>
            <person name="Pallen M.J."/>
        </authorList>
    </citation>
    <scope>NUCLEOTIDE SEQUENCE [LARGE SCALE GENOMIC DNA]</scope>
    <source>
        <strain evidence="10 11">Sa2YVA2</strain>
    </source>
</reference>
<evidence type="ECO:0000256" key="1">
    <source>
        <dbReference type="ARBA" id="ARBA00004236"/>
    </source>
</evidence>
<dbReference type="SMART" id="SM00283">
    <property type="entry name" value="MA"/>
    <property type="match status" value="1"/>
</dbReference>
<evidence type="ECO:0000313" key="11">
    <source>
        <dbReference type="Proteomes" id="UP000626786"/>
    </source>
</evidence>
<accession>A0ABR8UA14</accession>
<evidence type="ECO:0000313" key="10">
    <source>
        <dbReference type="EMBL" id="MBD7984645.1"/>
    </source>
</evidence>
<dbReference type="CDD" id="cd06225">
    <property type="entry name" value="HAMP"/>
    <property type="match status" value="1"/>
</dbReference>
<dbReference type="SMART" id="SM00304">
    <property type="entry name" value="HAMP"/>
    <property type="match status" value="1"/>
</dbReference>
<dbReference type="Pfam" id="PF00015">
    <property type="entry name" value="MCPsignal"/>
    <property type="match status" value="1"/>
</dbReference>
<keyword evidence="4 6" id="KW-0807">Transducer</keyword>
<dbReference type="SUPFAM" id="SSF58104">
    <property type="entry name" value="Methyl-accepting chemotaxis protein (MCP) signaling domain"/>
    <property type="match status" value="1"/>
</dbReference>
<dbReference type="Proteomes" id="UP000626786">
    <property type="component" value="Unassembled WGS sequence"/>
</dbReference>
<keyword evidence="3 7" id="KW-0472">Membrane</keyword>
<keyword evidence="7" id="KW-0812">Transmembrane</keyword>
<dbReference type="Gene3D" id="6.10.340.10">
    <property type="match status" value="1"/>
</dbReference>
<feature type="domain" description="Methyl-accepting transducer" evidence="8">
    <location>
        <begin position="140"/>
        <end position="376"/>
    </location>
</feature>
<dbReference type="InterPro" id="IPR004089">
    <property type="entry name" value="MCPsignal_dom"/>
</dbReference>
<keyword evidence="11" id="KW-1185">Reference proteome</keyword>
<comment type="caution">
    <text evidence="10">The sequence shown here is derived from an EMBL/GenBank/DDBJ whole genome shotgun (WGS) entry which is preliminary data.</text>
</comment>
<dbReference type="RefSeq" id="WP_191694333.1">
    <property type="nucleotide sequence ID" value="NZ_JACSQN010000006.1"/>
</dbReference>
<name>A0ABR8UA14_9BACL</name>
<evidence type="ECO:0000256" key="4">
    <source>
        <dbReference type="ARBA" id="ARBA00023224"/>
    </source>
</evidence>
<dbReference type="EMBL" id="JACSQN010000006">
    <property type="protein sequence ID" value="MBD7984645.1"/>
    <property type="molecule type" value="Genomic_DNA"/>
</dbReference>
<dbReference type="PROSITE" id="PS50111">
    <property type="entry name" value="CHEMOTAXIS_TRANSDUC_2"/>
    <property type="match status" value="1"/>
</dbReference>
<proteinExistence type="inferred from homology"/>
<dbReference type="InterPro" id="IPR003660">
    <property type="entry name" value="HAMP_dom"/>
</dbReference>
<evidence type="ECO:0000256" key="2">
    <source>
        <dbReference type="ARBA" id="ARBA00022475"/>
    </source>
</evidence>
<comment type="similarity">
    <text evidence="5">Belongs to the methyl-accepting chemotaxis (MCP) protein family.</text>
</comment>
<dbReference type="PROSITE" id="PS50885">
    <property type="entry name" value="HAMP"/>
    <property type="match status" value="1"/>
</dbReference>
<feature type="transmembrane region" description="Helical" evidence="7">
    <location>
        <begin position="12"/>
        <end position="34"/>
    </location>
</feature>
<evidence type="ECO:0000259" key="8">
    <source>
        <dbReference type="PROSITE" id="PS50111"/>
    </source>
</evidence>
<protein>
    <submittedName>
        <fullName evidence="10">Methyl-accepting chemotaxis protein</fullName>
    </submittedName>
</protein>
<sequence length="427" mass="46186">MKSKKFGLRKKLVLFVTILAVVTYSTSAFFINYIGPEFFPNIKPLIFEILTYGMGIMWSAILAAMFSTILTKPLQNLELAAIEVADGKIGTEIVLPKSSDEIRSVAEAFQKLVLNLRTIVQEIETNFEKTAVTVDQLSIETSTAATQADAVATTIAEISSGAEASAMAIQETAEAIEDVRLLAAEVSNHAEDSSVKSKEMLEELARTTDVFRSLVEGIRDMSNQSEQSLGTIRTLDQNAQKIGNIVQLVGNIAGQTNLLALNASIEAARAGEHGKGFAVVAEEVRVLADESAKAVHSIDELVKMIQSDVSKVVVEIEEQVSTASIEADRADATSTSVKSMSEKVNGMADSVVKISQLVENQLTNIETTARQSQEVAAIAEQTSAGAEEVSAATEEQVRSIEQTDEMANRLKQQSEDLYKVISQFDRS</sequence>
<keyword evidence="7" id="KW-1133">Transmembrane helix</keyword>
<dbReference type="PANTHER" id="PTHR32089">
    <property type="entry name" value="METHYL-ACCEPTING CHEMOTAXIS PROTEIN MCPB"/>
    <property type="match status" value="1"/>
</dbReference>
<comment type="subcellular location">
    <subcellularLocation>
        <location evidence="1">Cell membrane</location>
    </subcellularLocation>
</comment>